<dbReference type="SUPFAM" id="SSF51182">
    <property type="entry name" value="RmlC-like cupins"/>
    <property type="match status" value="1"/>
</dbReference>
<reference evidence="5 6" key="1">
    <citation type="submission" date="2017-09" db="EMBL/GenBank/DDBJ databases">
        <title>Large-scale bioinformatics analysis of Bacillus genomes uncovers conserved roles of natural products in bacterial physiology.</title>
        <authorList>
            <consortium name="Agbiome Team Llc"/>
            <person name="Bleich R.M."/>
            <person name="Kirk G.J."/>
            <person name="Santa Maria K.C."/>
            <person name="Allen S.E."/>
            <person name="Farag S."/>
            <person name="Shank E.A."/>
            <person name="Bowers A."/>
        </authorList>
    </citation>
    <scope>NUCLEOTIDE SEQUENCE [LARGE SCALE GENOMIC DNA]</scope>
    <source>
        <strain evidence="5 6">AFS003229</strain>
    </source>
</reference>
<dbReference type="AlphaFoldDB" id="A0AAX0S5U9"/>
<gene>
    <name evidence="5" type="ORF">CN689_06470</name>
</gene>
<evidence type="ECO:0000256" key="3">
    <source>
        <dbReference type="ARBA" id="ARBA00023163"/>
    </source>
</evidence>
<keyword evidence="2 5" id="KW-0238">DNA-binding</keyword>
<dbReference type="PANTHER" id="PTHR46797:SF23">
    <property type="entry name" value="HTH-TYPE TRANSCRIPTIONAL REGULATOR SUTR"/>
    <property type="match status" value="1"/>
</dbReference>
<sequence>MEPIEEIIANNLVYLRKKRGLSLDKVADLTGVSKAMLAQIEKGKSSPTVTTLWKIANGLQVSFSVFMKEAVKPQIEKININQLPPVIDNNGNYLVYSIFPYHPEKKFEIFTVDLKPGYSHISEKHLGEEYILIKSGELTIDIHGKEFVLNTNETINFSSSAEHSYINYSKELVSFYILIYYPDDIH</sequence>
<dbReference type="RefSeq" id="WP_098175286.1">
    <property type="nucleotide sequence ID" value="NZ_NUEQ01000013.1"/>
</dbReference>
<dbReference type="CDD" id="cd00093">
    <property type="entry name" value="HTH_XRE"/>
    <property type="match status" value="1"/>
</dbReference>
<dbReference type="Proteomes" id="UP000220106">
    <property type="component" value="Unassembled WGS sequence"/>
</dbReference>
<dbReference type="EMBL" id="NUEQ01000013">
    <property type="protein sequence ID" value="PEJ34960.1"/>
    <property type="molecule type" value="Genomic_DNA"/>
</dbReference>
<accession>A0AAX0S5U9</accession>
<dbReference type="SUPFAM" id="SSF47413">
    <property type="entry name" value="lambda repressor-like DNA-binding domains"/>
    <property type="match status" value="1"/>
</dbReference>
<evidence type="ECO:0000259" key="4">
    <source>
        <dbReference type="PROSITE" id="PS50943"/>
    </source>
</evidence>
<keyword evidence="3" id="KW-0804">Transcription</keyword>
<dbReference type="InterPro" id="IPR011051">
    <property type="entry name" value="RmlC_Cupin_sf"/>
</dbReference>
<dbReference type="InterPro" id="IPR014710">
    <property type="entry name" value="RmlC-like_jellyroll"/>
</dbReference>
<dbReference type="InterPro" id="IPR050807">
    <property type="entry name" value="TransReg_Diox_bact_type"/>
</dbReference>
<dbReference type="Pfam" id="PF07883">
    <property type="entry name" value="Cupin_2"/>
    <property type="match status" value="1"/>
</dbReference>
<evidence type="ECO:0000313" key="6">
    <source>
        <dbReference type="Proteomes" id="UP000220106"/>
    </source>
</evidence>
<dbReference type="PROSITE" id="PS50943">
    <property type="entry name" value="HTH_CROC1"/>
    <property type="match status" value="1"/>
</dbReference>
<evidence type="ECO:0000256" key="2">
    <source>
        <dbReference type="ARBA" id="ARBA00023125"/>
    </source>
</evidence>
<dbReference type="SMART" id="SM00530">
    <property type="entry name" value="HTH_XRE"/>
    <property type="match status" value="1"/>
</dbReference>
<dbReference type="GO" id="GO:0005829">
    <property type="term" value="C:cytosol"/>
    <property type="evidence" value="ECO:0007669"/>
    <property type="project" value="TreeGrafter"/>
</dbReference>
<organism evidence="5 6">
    <name type="scientific">Peribacillus butanolivorans</name>
    <dbReference type="NCBI Taxonomy" id="421767"/>
    <lineage>
        <taxon>Bacteria</taxon>
        <taxon>Bacillati</taxon>
        <taxon>Bacillota</taxon>
        <taxon>Bacilli</taxon>
        <taxon>Bacillales</taxon>
        <taxon>Bacillaceae</taxon>
        <taxon>Peribacillus</taxon>
    </lineage>
</organism>
<dbReference type="Pfam" id="PF01381">
    <property type="entry name" value="HTH_3"/>
    <property type="match status" value="1"/>
</dbReference>
<protein>
    <submittedName>
        <fullName evidence="5">DNA-binding protein</fullName>
    </submittedName>
</protein>
<dbReference type="GO" id="GO:0003677">
    <property type="term" value="F:DNA binding"/>
    <property type="evidence" value="ECO:0007669"/>
    <property type="project" value="UniProtKB-KW"/>
</dbReference>
<dbReference type="Gene3D" id="2.60.120.10">
    <property type="entry name" value="Jelly Rolls"/>
    <property type="match status" value="1"/>
</dbReference>
<proteinExistence type="predicted"/>
<comment type="caution">
    <text evidence="5">The sequence shown here is derived from an EMBL/GenBank/DDBJ whole genome shotgun (WGS) entry which is preliminary data.</text>
</comment>
<feature type="domain" description="HTH cro/C1-type" evidence="4">
    <location>
        <begin position="12"/>
        <end position="66"/>
    </location>
</feature>
<dbReference type="GO" id="GO:0003700">
    <property type="term" value="F:DNA-binding transcription factor activity"/>
    <property type="evidence" value="ECO:0007669"/>
    <property type="project" value="TreeGrafter"/>
</dbReference>
<name>A0AAX0S5U9_9BACI</name>
<dbReference type="CDD" id="cd02209">
    <property type="entry name" value="cupin_XRE_C"/>
    <property type="match status" value="1"/>
</dbReference>
<dbReference type="InterPro" id="IPR010982">
    <property type="entry name" value="Lambda_DNA-bd_dom_sf"/>
</dbReference>
<dbReference type="Gene3D" id="1.10.260.40">
    <property type="entry name" value="lambda repressor-like DNA-binding domains"/>
    <property type="match status" value="1"/>
</dbReference>
<dbReference type="InterPro" id="IPR001387">
    <property type="entry name" value="Cro/C1-type_HTH"/>
</dbReference>
<evidence type="ECO:0000256" key="1">
    <source>
        <dbReference type="ARBA" id="ARBA00023015"/>
    </source>
</evidence>
<dbReference type="InterPro" id="IPR013096">
    <property type="entry name" value="Cupin_2"/>
</dbReference>
<evidence type="ECO:0000313" key="5">
    <source>
        <dbReference type="EMBL" id="PEJ34960.1"/>
    </source>
</evidence>
<keyword evidence="1" id="KW-0805">Transcription regulation</keyword>
<dbReference type="PANTHER" id="PTHR46797">
    <property type="entry name" value="HTH-TYPE TRANSCRIPTIONAL REGULATOR"/>
    <property type="match status" value="1"/>
</dbReference>